<dbReference type="InterPro" id="IPR020476">
    <property type="entry name" value="Nudix_hydrolase"/>
</dbReference>
<dbReference type="CDD" id="cd02883">
    <property type="entry name" value="NUDIX_Hydrolase"/>
    <property type="match status" value="1"/>
</dbReference>
<dbReference type="EMBL" id="MGIT01000001">
    <property type="protein sequence ID" value="OGM93069.1"/>
    <property type="molecule type" value="Genomic_DNA"/>
</dbReference>
<dbReference type="InterPro" id="IPR020084">
    <property type="entry name" value="NUDIX_hydrolase_CS"/>
</dbReference>
<organism evidence="4 5">
    <name type="scientific">Candidatus Wolfebacteria bacterium RIFOXYB1_FULL_54_12</name>
    <dbReference type="NCBI Taxonomy" id="1802559"/>
    <lineage>
        <taxon>Bacteria</taxon>
        <taxon>Candidatus Wolfeibacteriota</taxon>
    </lineage>
</organism>
<dbReference type="PRINTS" id="PR00502">
    <property type="entry name" value="NUDIXFAMILY"/>
</dbReference>
<evidence type="ECO:0000313" key="4">
    <source>
        <dbReference type="EMBL" id="OGM93069.1"/>
    </source>
</evidence>
<evidence type="ECO:0000256" key="1">
    <source>
        <dbReference type="ARBA" id="ARBA00022801"/>
    </source>
</evidence>
<reference evidence="4 5" key="1">
    <citation type="journal article" date="2016" name="Nat. Commun.">
        <title>Thousands of microbial genomes shed light on interconnected biogeochemical processes in an aquifer system.</title>
        <authorList>
            <person name="Anantharaman K."/>
            <person name="Brown C.T."/>
            <person name="Hug L.A."/>
            <person name="Sharon I."/>
            <person name="Castelle C.J."/>
            <person name="Probst A.J."/>
            <person name="Thomas B.C."/>
            <person name="Singh A."/>
            <person name="Wilkins M.J."/>
            <person name="Karaoz U."/>
            <person name="Brodie E.L."/>
            <person name="Williams K.H."/>
            <person name="Hubbard S.S."/>
            <person name="Banfield J.F."/>
        </authorList>
    </citation>
    <scope>NUCLEOTIDE SEQUENCE [LARGE SCALE GENOMIC DNA]</scope>
</reference>
<evidence type="ECO:0000256" key="2">
    <source>
        <dbReference type="RuleBase" id="RU003476"/>
    </source>
</evidence>
<dbReference type="PANTHER" id="PTHR43736:SF1">
    <property type="entry name" value="DIHYDRONEOPTERIN TRIPHOSPHATE DIPHOSPHATASE"/>
    <property type="match status" value="1"/>
</dbReference>
<dbReference type="Gene3D" id="3.90.79.10">
    <property type="entry name" value="Nucleoside Triphosphate Pyrophosphohydrolase"/>
    <property type="match status" value="1"/>
</dbReference>
<keyword evidence="1 2" id="KW-0378">Hydrolase</keyword>
<dbReference type="PROSITE" id="PS51462">
    <property type="entry name" value="NUDIX"/>
    <property type="match status" value="1"/>
</dbReference>
<dbReference type="PANTHER" id="PTHR43736">
    <property type="entry name" value="ADP-RIBOSE PYROPHOSPHATASE"/>
    <property type="match status" value="1"/>
</dbReference>
<accession>A0A1F8DYC7</accession>
<proteinExistence type="inferred from homology"/>
<sequence>MKTGRKTEIAAVVLIVTPLGIPLVRDPAKPSPIFWKLPGGHGEAGEDARMCAVREAKEETGLDLSDSELKEVDVMAKDSHTLTIFQAKLSSLEGLRKQGNEGEEVRVFSPHEVLFLKDFMPNHYSAVLHILMELTKAT</sequence>
<dbReference type="SUPFAM" id="SSF55811">
    <property type="entry name" value="Nudix"/>
    <property type="match status" value="1"/>
</dbReference>
<protein>
    <recommendedName>
        <fullName evidence="3">Nudix hydrolase domain-containing protein</fullName>
    </recommendedName>
</protein>
<dbReference type="InterPro" id="IPR015797">
    <property type="entry name" value="NUDIX_hydrolase-like_dom_sf"/>
</dbReference>
<comment type="caution">
    <text evidence="4">The sequence shown here is derived from an EMBL/GenBank/DDBJ whole genome shotgun (WGS) entry which is preliminary data.</text>
</comment>
<name>A0A1F8DYC7_9BACT</name>
<feature type="domain" description="Nudix hydrolase" evidence="3">
    <location>
        <begin position="6"/>
        <end position="133"/>
    </location>
</feature>
<dbReference type="InterPro" id="IPR000086">
    <property type="entry name" value="NUDIX_hydrolase_dom"/>
</dbReference>
<dbReference type="AlphaFoldDB" id="A0A1F8DYC7"/>
<gene>
    <name evidence="4" type="ORF">A2372_01470</name>
</gene>
<evidence type="ECO:0000259" key="3">
    <source>
        <dbReference type="PROSITE" id="PS51462"/>
    </source>
</evidence>
<dbReference type="PROSITE" id="PS00893">
    <property type="entry name" value="NUDIX_BOX"/>
    <property type="match status" value="1"/>
</dbReference>
<dbReference type="GO" id="GO:0016787">
    <property type="term" value="F:hydrolase activity"/>
    <property type="evidence" value="ECO:0007669"/>
    <property type="project" value="UniProtKB-KW"/>
</dbReference>
<dbReference type="STRING" id="1802559.A2372_01470"/>
<comment type="similarity">
    <text evidence="2">Belongs to the Nudix hydrolase family.</text>
</comment>
<dbReference type="Proteomes" id="UP000176422">
    <property type="component" value="Unassembled WGS sequence"/>
</dbReference>
<dbReference type="Pfam" id="PF00293">
    <property type="entry name" value="NUDIX"/>
    <property type="match status" value="1"/>
</dbReference>
<evidence type="ECO:0000313" key="5">
    <source>
        <dbReference type="Proteomes" id="UP000176422"/>
    </source>
</evidence>